<keyword evidence="4" id="KW-1185">Reference proteome</keyword>
<comment type="caution">
    <text evidence="3">The sequence shown here is derived from an EMBL/GenBank/DDBJ whole genome shotgun (WGS) entry which is preliminary data.</text>
</comment>
<feature type="transmembrane region" description="Helical" evidence="1">
    <location>
        <begin position="298"/>
        <end position="317"/>
    </location>
</feature>
<dbReference type="GeneID" id="92039333"/>
<evidence type="ECO:0000256" key="2">
    <source>
        <dbReference type="SAM" id="SignalP"/>
    </source>
</evidence>
<sequence length="459" mass="50985">MAAGRFLAASLFFAVIFAASIPDTENGVNNHANDDNGEQQELSWQSAFWAVVAIALCAATEPSGSILGMPQEWGFALKCSPVMCLFNTLDALRCIRIERHGSRWRLMVRFTKYSGPAPNRRQRTTDANTVVRLVSFILGPLMQSIKLFACSGILYTKLLVACYLASFLCDELALNAVWLSTVERDNQHHAAPSSLVASVLYMLGQHPRRPQGEQVIAVTGRPPRTESPDLLPLPAQIAADLSITAISWFMCSLFFILLFAEPNLISWIRVICILFLAPVSAIIIAVKRLRRDGFTLRVAKDLALFWIFVTVWAIFGVDLEKGRQIVSMESTSRRLYAAGTPLLSWYAQSVGTGIIAVGIGMAGLRYVDAWAASNLSPPPPEMVSQRLLPTFLFAFPFDMVRWITGYKIWSPAGPEPSRVWGMLFPGLWCLLHFLTTLLLYYLIFDSSKTVKPGWTELLG</sequence>
<reference evidence="3 4" key="1">
    <citation type="submission" date="2023-01" db="EMBL/GenBank/DDBJ databases">
        <title>Analysis of 21 Apiospora genomes using comparative genomics revels a genus with tremendous synthesis potential of carbohydrate active enzymes and secondary metabolites.</title>
        <authorList>
            <person name="Sorensen T."/>
        </authorList>
    </citation>
    <scope>NUCLEOTIDE SEQUENCE [LARGE SCALE GENOMIC DNA]</scope>
    <source>
        <strain evidence="3 4">CBS 114990</strain>
    </source>
</reference>
<feature type="signal peptide" evidence="2">
    <location>
        <begin position="1"/>
        <end position="18"/>
    </location>
</feature>
<feature type="transmembrane region" description="Helical" evidence="1">
    <location>
        <begin position="266"/>
        <end position="286"/>
    </location>
</feature>
<evidence type="ECO:0000313" key="4">
    <source>
        <dbReference type="Proteomes" id="UP001433268"/>
    </source>
</evidence>
<accession>A0ABR1X7U7</accession>
<gene>
    <name evidence="3" type="ORF">PG997_001958</name>
</gene>
<feature type="transmembrane region" description="Helical" evidence="1">
    <location>
        <begin position="345"/>
        <end position="367"/>
    </location>
</feature>
<keyword evidence="2" id="KW-0732">Signal</keyword>
<dbReference type="RefSeq" id="XP_066673569.1">
    <property type="nucleotide sequence ID" value="XM_066806273.1"/>
</dbReference>
<feature type="transmembrane region" description="Helical" evidence="1">
    <location>
        <begin position="423"/>
        <end position="443"/>
    </location>
</feature>
<keyword evidence="1" id="KW-0472">Membrane</keyword>
<keyword evidence="1" id="KW-1133">Transmembrane helix</keyword>
<dbReference type="Proteomes" id="UP001433268">
    <property type="component" value="Unassembled WGS sequence"/>
</dbReference>
<evidence type="ECO:0000256" key="1">
    <source>
        <dbReference type="SAM" id="Phobius"/>
    </source>
</evidence>
<organism evidence="3 4">
    <name type="scientific">Apiospora hydei</name>
    <dbReference type="NCBI Taxonomy" id="1337664"/>
    <lineage>
        <taxon>Eukaryota</taxon>
        <taxon>Fungi</taxon>
        <taxon>Dikarya</taxon>
        <taxon>Ascomycota</taxon>
        <taxon>Pezizomycotina</taxon>
        <taxon>Sordariomycetes</taxon>
        <taxon>Xylariomycetidae</taxon>
        <taxon>Amphisphaeriales</taxon>
        <taxon>Apiosporaceae</taxon>
        <taxon>Apiospora</taxon>
    </lineage>
</organism>
<proteinExistence type="predicted"/>
<keyword evidence="1" id="KW-0812">Transmembrane</keyword>
<name>A0ABR1X7U7_9PEZI</name>
<evidence type="ECO:0000313" key="3">
    <source>
        <dbReference type="EMBL" id="KAK8091597.1"/>
    </source>
</evidence>
<protein>
    <submittedName>
        <fullName evidence="3">Uncharacterized protein</fullName>
    </submittedName>
</protein>
<dbReference type="EMBL" id="JAQQWN010000003">
    <property type="protein sequence ID" value="KAK8091597.1"/>
    <property type="molecule type" value="Genomic_DNA"/>
</dbReference>
<feature type="chain" id="PRO_5047364015" evidence="2">
    <location>
        <begin position="19"/>
        <end position="459"/>
    </location>
</feature>
<feature type="transmembrane region" description="Helical" evidence="1">
    <location>
        <begin position="237"/>
        <end position="260"/>
    </location>
</feature>